<protein>
    <recommendedName>
        <fullName evidence="3">Curlin associated repeat-containing protein</fullName>
    </recommendedName>
</protein>
<organism evidence="1 2">
    <name type="scientific">Chryseobacterium lathyri</name>
    <dbReference type="NCBI Taxonomy" id="395933"/>
    <lineage>
        <taxon>Bacteria</taxon>
        <taxon>Pseudomonadati</taxon>
        <taxon>Bacteroidota</taxon>
        <taxon>Flavobacteriia</taxon>
        <taxon>Flavobacteriales</taxon>
        <taxon>Weeksellaceae</taxon>
        <taxon>Chryseobacterium group</taxon>
        <taxon>Chryseobacterium</taxon>
    </lineage>
</organism>
<comment type="caution">
    <text evidence="1">The sequence shown here is derived from an EMBL/GenBank/DDBJ whole genome shotgun (WGS) entry which is preliminary data.</text>
</comment>
<name>A0ABT9SMM5_9FLAO</name>
<dbReference type="EMBL" id="JAUSRL010000004">
    <property type="protein sequence ID" value="MDP9960679.1"/>
    <property type="molecule type" value="Genomic_DNA"/>
</dbReference>
<dbReference type="RefSeq" id="WP_306844122.1">
    <property type="nucleotide sequence ID" value="NZ_JAUSRL010000004.1"/>
</dbReference>
<sequence>MFKPGWGAFTLFSVLYMQAQQLDWDKLNSNTVLSLMAIQQTEQQRLYGSSIIQIGDYNNAELSLNARTNIAIQQLGDFNTLYFINSFTDKETKTAVTAQGNNNIIDITGSNSVSDGMQVNIKGDNKTIFMRNY</sequence>
<evidence type="ECO:0000313" key="2">
    <source>
        <dbReference type="Proteomes" id="UP001235513"/>
    </source>
</evidence>
<gene>
    <name evidence="1" type="ORF">J2T04_002567</name>
</gene>
<proteinExistence type="predicted"/>
<keyword evidence="2" id="KW-1185">Reference proteome</keyword>
<reference evidence="1 2" key="1">
    <citation type="submission" date="2023-07" db="EMBL/GenBank/DDBJ databases">
        <title>Sorghum-associated microbial communities from plants grown in Nebraska, USA.</title>
        <authorList>
            <person name="Schachtman D."/>
        </authorList>
    </citation>
    <scope>NUCLEOTIDE SEQUENCE [LARGE SCALE GENOMIC DNA]</scope>
    <source>
        <strain evidence="1 2">CC351</strain>
    </source>
</reference>
<evidence type="ECO:0000313" key="1">
    <source>
        <dbReference type="EMBL" id="MDP9960679.1"/>
    </source>
</evidence>
<dbReference type="Proteomes" id="UP001235513">
    <property type="component" value="Unassembled WGS sequence"/>
</dbReference>
<accession>A0ABT9SMM5</accession>
<evidence type="ECO:0008006" key="3">
    <source>
        <dbReference type="Google" id="ProtNLM"/>
    </source>
</evidence>